<feature type="region of interest" description="Disordered" evidence="1">
    <location>
        <begin position="1"/>
        <end position="42"/>
    </location>
</feature>
<evidence type="ECO:0000313" key="4">
    <source>
        <dbReference type="Proteomes" id="UP000199370"/>
    </source>
</evidence>
<evidence type="ECO:0000259" key="2">
    <source>
        <dbReference type="PROSITE" id="PS51186"/>
    </source>
</evidence>
<evidence type="ECO:0000256" key="1">
    <source>
        <dbReference type="SAM" id="MobiDB-lite"/>
    </source>
</evidence>
<dbReference type="AlphaFoldDB" id="A0A1G9U332"/>
<dbReference type="PANTHER" id="PTHR43617">
    <property type="entry name" value="L-AMINO ACID N-ACETYLTRANSFERASE"/>
    <property type="match status" value="1"/>
</dbReference>
<gene>
    <name evidence="3" type="ORF">SAMN05192554_103265</name>
</gene>
<dbReference type="EMBL" id="FNIA01000003">
    <property type="protein sequence ID" value="SDM54044.1"/>
    <property type="molecule type" value="Genomic_DNA"/>
</dbReference>
<keyword evidence="4" id="KW-1185">Reference proteome</keyword>
<dbReference type="PANTHER" id="PTHR43617:SF33">
    <property type="entry name" value="SPORE COAT POLYSACCHARIDE BIOSYNTHESIS PROTEIN SPSD"/>
    <property type="match status" value="1"/>
</dbReference>
<organism evidence="3 4">
    <name type="scientific">Haloarchaeobius iranensis</name>
    <dbReference type="NCBI Taxonomy" id="996166"/>
    <lineage>
        <taxon>Archaea</taxon>
        <taxon>Methanobacteriati</taxon>
        <taxon>Methanobacteriota</taxon>
        <taxon>Stenosarchaea group</taxon>
        <taxon>Halobacteria</taxon>
        <taxon>Halobacteriales</taxon>
        <taxon>Halorubellaceae</taxon>
        <taxon>Haloarchaeobius</taxon>
    </lineage>
</organism>
<sequence>MRLNINARVNKMDETKPNAPNSGRAGEWYSPAPSRASDRPPRSFLDARGRYLQLSVGYGLSTETYEALVGMYDTFDPADRVHGLPPLATDTIRDWLDNLRPGIHAVARHDGRVVGHAVLMEASDEEVHELAIFVRGSYQHARIGTRILERFCWEADRYGIPAITLFVQSDNRPALNLYRSMGFEGEYVGHGELEMRLDL</sequence>
<dbReference type="Gene3D" id="3.40.630.30">
    <property type="match status" value="1"/>
</dbReference>
<dbReference type="Proteomes" id="UP000199370">
    <property type="component" value="Unassembled WGS sequence"/>
</dbReference>
<feature type="domain" description="N-acetyltransferase" evidence="2">
    <location>
        <begin position="58"/>
        <end position="199"/>
    </location>
</feature>
<accession>A0A1G9U332</accession>
<dbReference type="GO" id="GO:0016747">
    <property type="term" value="F:acyltransferase activity, transferring groups other than amino-acyl groups"/>
    <property type="evidence" value="ECO:0007669"/>
    <property type="project" value="InterPro"/>
</dbReference>
<dbReference type="STRING" id="996166.SAMN05192554_103265"/>
<dbReference type="InterPro" id="IPR000182">
    <property type="entry name" value="GNAT_dom"/>
</dbReference>
<name>A0A1G9U332_9EURY</name>
<protein>
    <submittedName>
        <fullName evidence="3">Acetyltransferase (GNAT) family protein</fullName>
    </submittedName>
</protein>
<dbReference type="InterPro" id="IPR016181">
    <property type="entry name" value="Acyl_CoA_acyltransferase"/>
</dbReference>
<reference evidence="3 4" key="1">
    <citation type="submission" date="2016-10" db="EMBL/GenBank/DDBJ databases">
        <authorList>
            <person name="de Groot N.N."/>
        </authorList>
    </citation>
    <scope>NUCLEOTIDE SEQUENCE [LARGE SCALE GENOMIC DNA]</scope>
    <source>
        <strain evidence="4">EB21,IBRC-M 10013,KCTC 4048</strain>
    </source>
</reference>
<dbReference type="Pfam" id="PF00583">
    <property type="entry name" value="Acetyltransf_1"/>
    <property type="match status" value="1"/>
</dbReference>
<dbReference type="SUPFAM" id="SSF55729">
    <property type="entry name" value="Acyl-CoA N-acyltransferases (Nat)"/>
    <property type="match status" value="1"/>
</dbReference>
<dbReference type="CDD" id="cd04301">
    <property type="entry name" value="NAT_SF"/>
    <property type="match status" value="1"/>
</dbReference>
<dbReference type="InterPro" id="IPR050276">
    <property type="entry name" value="MshD_Acetyltransferase"/>
</dbReference>
<proteinExistence type="predicted"/>
<dbReference type="PROSITE" id="PS51186">
    <property type="entry name" value="GNAT"/>
    <property type="match status" value="1"/>
</dbReference>
<keyword evidence="3" id="KW-0808">Transferase</keyword>
<evidence type="ECO:0000313" key="3">
    <source>
        <dbReference type="EMBL" id="SDM54044.1"/>
    </source>
</evidence>